<dbReference type="Proteomes" id="UP000655037">
    <property type="component" value="Unassembled WGS sequence"/>
</dbReference>
<evidence type="ECO:0000259" key="1">
    <source>
        <dbReference type="Pfam" id="PF00501"/>
    </source>
</evidence>
<feature type="domain" description="AMP-dependent synthetase/ligase" evidence="1">
    <location>
        <begin position="58"/>
        <end position="210"/>
    </location>
</feature>
<evidence type="ECO:0000313" key="2">
    <source>
        <dbReference type="EMBL" id="MBF2717658.1"/>
    </source>
</evidence>
<dbReference type="RefSeq" id="WP_194417184.1">
    <property type="nucleotide sequence ID" value="NZ_JACXXJ020000005.1"/>
</dbReference>
<name>A0AAE2RG22_AGRVI</name>
<evidence type="ECO:0000313" key="3">
    <source>
        <dbReference type="Proteomes" id="UP000655037"/>
    </source>
</evidence>
<dbReference type="Pfam" id="PF00501">
    <property type="entry name" value="AMP-binding"/>
    <property type="match status" value="1"/>
</dbReference>
<dbReference type="SUPFAM" id="SSF56801">
    <property type="entry name" value="Acetyl-CoA synthetase-like"/>
    <property type="match status" value="1"/>
</dbReference>
<dbReference type="EMBL" id="JACXXJ020000005">
    <property type="protein sequence ID" value="MBF2717658.1"/>
    <property type="molecule type" value="Genomic_DNA"/>
</dbReference>
<dbReference type="AlphaFoldDB" id="A0AAE2RG22"/>
<dbReference type="InterPro" id="IPR000873">
    <property type="entry name" value="AMP-dep_synth/lig_dom"/>
</dbReference>
<sequence length="399" mass="43521">MPMIRRYSNEEFLTVLLDTKSGGSLVPELPAELSNSQWTVDANGNGFASFELIPESIVFTTSGSTGKPKNVRKSRSQIALEAQAVLAIVSHGTSMPDEVISFAPPNHAFGFLCGFALSLRLGVPFTYNPINAGIPPAGAGINSSLILALPASFRALEKSEDAFTSRSRTAILQSAGPASPRYAATIEALRTNSVEGFEIYGSTEAGAIAHRRTEVAPNAWTLFNDVELLPSGDVSGVTSEMIVSGPRCAYESQEGNMDILHSNQNFSVRTGDIARFTGERQFVLVGRMDRVIQINGVNTDLDVLQQQLTYYFQDVDFYVEKKLDDLRGHGFVVHFFCGGTVGHVERIRQEVAYIVSEAYPRSIYPSKIELSREPFRRSPSGKVLGLPRSQFSGARIDVL</sequence>
<gene>
    <name evidence="2" type="ORF">IEI95_025970</name>
</gene>
<comment type="caution">
    <text evidence="2">The sequence shown here is derived from an EMBL/GenBank/DDBJ whole genome shotgun (WGS) entry which is preliminary data.</text>
</comment>
<proteinExistence type="predicted"/>
<accession>A0AAE2RG22</accession>
<reference evidence="2" key="1">
    <citation type="submission" date="2020-11" db="EMBL/GenBank/DDBJ databases">
        <title>Agrobacterium vitis strain K377 genome.</title>
        <authorList>
            <person name="Xi H."/>
        </authorList>
    </citation>
    <scope>NUCLEOTIDE SEQUENCE</scope>
    <source>
        <strain evidence="2">K377</strain>
    </source>
</reference>
<organism evidence="2 3">
    <name type="scientific">Agrobacterium vitis</name>
    <name type="common">Rhizobium vitis</name>
    <dbReference type="NCBI Taxonomy" id="373"/>
    <lineage>
        <taxon>Bacteria</taxon>
        <taxon>Pseudomonadati</taxon>
        <taxon>Pseudomonadota</taxon>
        <taxon>Alphaproteobacteria</taxon>
        <taxon>Hyphomicrobiales</taxon>
        <taxon>Rhizobiaceae</taxon>
        <taxon>Rhizobium/Agrobacterium group</taxon>
        <taxon>Agrobacterium</taxon>
    </lineage>
</organism>
<protein>
    <submittedName>
        <fullName evidence="2">AMP-binding protein</fullName>
    </submittedName>
</protein>
<dbReference type="Gene3D" id="3.40.50.12780">
    <property type="entry name" value="N-terminal domain of ligase-like"/>
    <property type="match status" value="1"/>
</dbReference>
<dbReference type="InterPro" id="IPR042099">
    <property type="entry name" value="ANL_N_sf"/>
</dbReference>